<reference evidence="1 2" key="1">
    <citation type="submission" date="2014-08" db="EMBL/GenBank/DDBJ databases">
        <title>Comparative genomics of the Paenibacillus odorifer group.</title>
        <authorList>
            <person name="den Bakker H.C."/>
            <person name="Tsai Y.-C."/>
            <person name="Martin N."/>
            <person name="Korlach J."/>
            <person name="Wiedmann M."/>
        </authorList>
    </citation>
    <scope>NUCLEOTIDE SEQUENCE [LARGE SCALE GENOMIC DNA]</scope>
    <source>
        <strain evidence="1 2">DSM 14472</strain>
    </source>
</reference>
<protein>
    <submittedName>
        <fullName evidence="1">Uncharacterized protein</fullName>
    </submittedName>
</protein>
<proteinExistence type="predicted"/>
<dbReference type="Proteomes" id="UP000029507">
    <property type="component" value="Chromosome"/>
</dbReference>
<sequence>MIYGDLWAALEDGEREFEYKRGGIAQVLKYKSGGVTVKCTGRQPPTFMRIEIFARLVSGACSLTESDVSKE</sequence>
<dbReference type="AlphaFoldDB" id="A0A089LJY0"/>
<evidence type="ECO:0000313" key="1">
    <source>
        <dbReference type="EMBL" id="AIQ61846.1"/>
    </source>
</evidence>
<dbReference type="HOGENOM" id="CLU_2736298_0_0_9"/>
<name>A0A089LJY0_9BACL</name>
<dbReference type="KEGG" id="pste:PSTEL_00570"/>
<keyword evidence="2" id="KW-1185">Reference proteome</keyword>
<organism evidence="1 2">
    <name type="scientific">Paenibacillus stellifer</name>
    <dbReference type="NCBI Taxonomy" id="169760"/>
    <lineage>
        <taxon>Bacteria</taxon>
        <taxon>Bacillati</taxon>
        <taxon>Bacillota</taxon>
        <taxon>Bacilli</taxon>
        <taxon>Bacillales</taxon>
        <taxon>Paenibacillaceae</taxon>
        <taxon>Paenibacillus</taxon>
    </lineage>
</organism>
<gene>
    <name evidence="1" type="ORF">PSTEL_00570</name>
</gene>
<dbReference type="EMBL" id="CP009286">
    <property type="protein sequence ID" value="AIQ61846.1"/>
    <property type="molecule type" value="Genomic_DNA"/>
</dbReference>
<dbReference type="STRING" id="169760.PSTEL_00570"/>
<evidence type="ECO:0000313" key="2">
    <source>
        <dbReference type="Proteomes" id="UP000029507"/>
    </source>
</evidence>
<accession>A0A089LJY0</accession>
<dbReference type="RefSeq" id="WP_038692897.1">
    <property type="nucleotide sequence ID" value="NZ_CP009286.1"/>
</dbReference>